<dbReference type="Proteomes" id="UP000323011">
    <property type="component" value="Unassembled WGS sequence"/>
</dbReference>
<evidence type="ECO:0000313" key="3">
    <source>
        <dbReference type="EMBL" id="KAA0149218.1"/>
    </source>
</evidence>
<evidence type="ECO:0000313" key="6">
    <source>
        <dbReference type="EMBL" id="KAA0172929.1"/>
    </source>
</evidence>
<dbReference type="Proteomes" id="UP000322899">
    <property type="component" value="Unassembled WGS sequence"/>
</dbReference>
<evidence type="ECO:0000313" key="5">
    <source>
        <dbReference type="EMBL" id="KAA0171115.1"/>
    </source>
</evidence>
<accession>A0A5A8E038</accession>
<keyword evidence="8" id="KW-1185">Reference proteome</keyword>
<sequence>MSTGTPSTGSRRRRPAEEKAEEPFPSALKLQRRKGADGAPGAIVRPRPEPAVKTLLLDIAMEGLVMKRADTRFLTPLQPRYMVLLLGAVRELRYYHRVLETRFGNCPVGSSVSIPLESIVDVDVPARGPTPSTFVLHVARLKGTRFPRSVLLGEVTDGRAPAELPEEKAARLRAGGGIEPMEADRDSRSRVIGPINAVESVHRSYTISAPSVDERARWVDTLRDACPHIRRRGDSP</sequence>
<evidence type="ECO:0000313" key="7">
    <source>
        <dbReference type="Proteomes" id="UP000322899"/>
    </source>
</evidence>
<dbReference type="SMART" id="SM00233">
    <property type="entry name" value="PH"/>
    <property type="match status" value="1"/>
</dbReference>
<dbReference type="Gene3D" id="2.30.29.30">
    <property type="entry name" value="Pleckstrin-homology domain (PH domain)/Phosphotyrosine-binding domain (PTB)"/>
    <property type="match status" value="1"/>
</dbReference>
<evidence type="ECO:0000256" key="1">
    <source>
        <dbReference type="SAM" id="MobiDB-lite"/>
    </source>
</evidence>
<dbReference type="AlphaFoldDB" id="A0A5A8E038"/>
<dbReference type="EMBL" id="VLTO01000040">
    <property type="protein sequence ID" value="KAA0172929.1"/>
    <property type="molecule type" value="Genomic_DNA"/>
</dbReference>
<evidence type="ECO:0000313" key="9">
    <source>
        <dbReference type="Proteomes" id="UP000324907"/>
    </source>
</evidence>
<feature type="region of interest" description="Disordered" evidence="1">
    <location>
        <begin position="1"/>
        <end position="45"/>
    </location>
</feature>
<feature type="domain" description="PH" evidence="2">
    <location>
        <begin position="59"/>
        <end position="229"/>
    </location>
</feature>
<dbReference type="Proteomes" id="UP000325113">
    <property type="component" value="Unassembled WGS sequence"/>
</dbReference>
<protein>
    <recommendedName>
        <fullName evidence="2">PH domain-containing protein</fullName>
    </recommendedName>
</protein>
<gene>
    <name evidence="6" type="ORF">FNF27_05566</name>
    <name evidence="5" type="ORF">FNF28_00882</name>
    <name evidence="3" type="ORF">FNF29_06105</name>
    <name evidence="4" type="ORF">FNF31_00484</name>
</gene>
<comment type="caution">
    <text evidence="5">The sequence shown here is derived from an EMBL/GenBank/DDBJ whole genome shotgun (WGS) entry which is preliminary data.</text>
</comment>
<evidence type="ECO:0000313" key="8">
    <source>
        <dbReference type="Proteomes" id="UP000323011"/>
    </source>
</evidence>
<dbReference type="InterPro" id="IPR001849">
    <property type="entry name" value="PH_domain"/>
</dbReference>
<organism evidence="5 9">
    <name type="scientific">Cafeteria roenbergensis</name>
    <name type="common">Marine flagellate</name>
    <dbReference type="NCBI Taxonomy" id="33653"/>
    <lineage>
        <taxon>Eukaryota</taxon>
        <taxon>Sar</taxon>
        <taxon>Stramenopiles</taxon>
        <taxon>Bigyra</taxon>
        <taxon>Opalozoa</taxon>
        <taxon>Bicosoecida</taxon>
        <taxon>Cafeteriaceae</taxon>
        <taxon>Cafeteria</taxon>
    </lineage>
</organism>
<dbReference type="EMBL" id="VLTM01000002">
    <property type="protein sequence ID" value="KAA0168604.1"/>
    <property type="molecule type" value="Genomic_DNA"/>
</dbReference>
<dbReference type="Proteomes" id="UP000324907">
    <property type="component" value="Unassembled WGS sequence"/>
</dbReference>
<evidence type="ECO:0000259" key="2">
    <source>
        <dbReference type="SMART" id="SM00233"/>
    </source>
</evidence>
<reference evidence="7 8" key="1">
    <citation type="submission" date="2019-07" db="EMBL/GenBank/DDBJ databases">
        <title>Genomes of Cafeteria roenbergensis.</title>
        <authorList>
            <person name="Fischer M.G."/>
            <person name="Hackl T."/>
            <person name="Roman M."/>
        </authorList>
    </citation>
    <scope>NUCLEOTIDE SEQUENCE [LARGE SCALE GENOMIC DNA]</scope>
    <source>
        <strain evidence="3 8">BVI</strain>
        <strain evidence="4 10">Cflag</strain>
        <strain evidence="6 7">E4-10P</strain>
        <strain evidence="5 9">RCC970-E3</strain>
    </source>
</reference>
<proteinExistence type="predicted"/>
<evidence type="ECO:0000313" key="4">
    <source>
        <dbReference type="EMBL" id="KAA0168604.1"/>
    </source>
</evidence>
<dbReference type="EMBL" id="VLTL01000008">
    <property type="protein sequence ID" value="KAA0171115.1"/>
    <property type="molecule type" value="Genomic_DNA"/>
</dbReference>
<evidence type="ECO:0000313" key="10">
    <source>
        <dbReference type="Proteomes" id="UP000325113"/>
    </source>
</evidence>
<dbReference type="SUPFAM" id="SSF50729">
    <property type="entry name" value="PH domain-like"/>
    <property type="match status" value="1"/>
</dbReference>
<dbReference type="InterPro" id="IPR011993">
    <property type="entry name" value="PH-like_dom_sf"/>
</dbReference>
<dbReference type="EMBL" id="VLTN01000045">
    <property type="protein sequence ID" value="KAA0149218.1"/>
    <property type="molecule type" value="Genomic_DNA"/>
</dbReference>
<name>A0A5A8E038_CAFRO</name>